<reference evidence="5" key="1">
    <citation type="journal article" date="2011" name="PLoS Pathog.">
        <title>Comparative genomics yields insights into niche adaptation of plant vascular wilt pathogens.</title>
        <authorList>
            <person name="Klosterman S.J."/>
            <person name="Subbarao K.V."/>
            <person name="Kang S."/>
            <person name="Veronese P."/>
            <person name="Gold S.E."/>
            <person name="Thomma B.P.H.J."/>
            <person name="Chen Z."/>
            <person name="Henrissat B."/>
            <person name="Lee Y.-H."/>
            <person name="Park J."/>
            <person name="Garcia-Pedrajas M.D."/>
            <person name="Barbara D.J."/>
            <person name="Anchieta A."/>
            <person name="de Jonge R."/>
            <person name="Santhanam P."/>
            <person name="Maruthachalam K."/>
            <person name="Atallah Z."/>
            <person name="Amyotte S.G."/>
            <person name="Paz Z."/>
            <person name="Inderbitzin P."/>
            <person name="Hayes R.J."/>
            <person name="Heiman D.I."/>
            <person name="Young S."/>
            <person name="Zeng Q."/>
            <person name="Engels R."/>
            <person name="Galagan J."/>
            <person name="Cuomo C.A."/>
            <person name="Dobinson K.F."/>
            <person name="Ma L.-J."/>
        </authorList>
    </citation>
    <scope>NUCLEOTIDE SEQUENCE [LARGE SCALE GENOMIC DNA]</scope>
    <source>
        <strain evidence="5">VaMs.102 / ATCC MYA-4576 / FGSC 10136</strain>
    </source>
</reference>
<gene>
    <name evidence="4" type="ORF">VDBG_09775</name>
</gene>
<dbReference type="OMA" id="RWAECQI"/>
<evidence type="ECO:0000256" key="1">
    <source>
        <dbReference type="ARBA" id="ARBA00022737"/>
    </source>
</evidence>
<dbReference type="InterPro" id="IPR056884">
    <property type="entry name" value="NPHP3-like_N"/>
</dbReference>
<evidence type="ECO:0000259" key="3">
    <source>
        <dbReference type="Pfam" id="PF24883"/>
    </source>
</evidence>
<protein>
    <submittedName>
        <fullName evidence="4">Ankyrin repeat protein</fullName>
    </submittedName>
</protein>
<dbReference type="KEGG" id="val:VDBG_09775"/>
<organism evidence="5">
    <name type="scientific">Verticillium alfalfae (strain VaMs.102 / ATCC MYA-4576 / FGSC 10136)</name>
    <name type="common">Verticillium wilt of alfalfa</name>
    <name type="synonym">Verticillium albo-atrum</name>
    <dbReference type="NCBI Taxonomy" id="526221"/>
    <lineage>
        <taxon>Eukaryota</taxon>
        <taxon>Fungi</taxon>
        <taxon>Dikarya</taxon>
        <taxon>Ascomycota</taxon>
        <taxon>Pezizomycotina</taxon>
        <taxon>Sordariomycetes</taxon>
        <taxon>Hypocreomycetidae</taxon>
        <taxon>Glomerellales</taxon>
        <taxon>Plectosphaerellaceae</taxon>
        <taxon>Verticillium</taxon>
    </lineage>
</organism>
<name>C9SY00_VERA1</name>
<dbReference type="OrthoDB" id="194358at2759"/>
<sequence length="704" mass="79994">MAEVLGLSASIIAIVDLSAKLASHCKFYVENVKDARADFRKLLIEITSVVNAVDILKFLIEHDPDFESDQLLSLSGQSGSIAGCLDALTQLEAMLPPSEDIDSGNSCPSTKSRMKNIATRLAWPLKKTRAMGLLDDIMKHKATMQLAMIGDISKDVKEIETTVGNIQKKLTNDERYRLLDWLTIVNPSSLHYEATALYEEGTGDWVSRDLAWQKWVDPEAVKPKCLWLKGIPGAGKTVLASHLFHSLELMHQDWPALRYGIATTSNRKRQHGNSLSIAHIYYYCHHTRNHDESLPFLRWIVNEMCRQSEVVPQQLIDIHRSGRQPSIQQLLNSLVFMINMWDSVYIMIDALDESKPRTELLKLLHKLGTEHRFQNLKILATSRIYPDIKDNMEPIATSIDMSNPFVEDDIRKFTFNDLERRRTTDFKYLNQAFMNEAAGIISVKAEGMFRWAVCQIDTLRRIQSKGESFLRQALLTMPKGLDAAYDRIFQLITEEIDEDDLIVRDALSWIRHHKTLLSDSDDIPVRVLIQAIHPETRDPQTSDVQFLLEEQNLRNALGCLVAVSQNDRRATKYLLEAGADVNASGVQDGHLYGPREHLSRFNSLQGISPLYIHERLRNRCGNPWDAPPNKFVRSKDIGRYLRERGARAERTSQPGSVQGCGIYHWDNRSDDEVSVDEVDFSSDTDLDSDSEEMLGQGILLADPE</sequence>
<feature type="region of interest" description="Disordered" evidence="2">
    <location>
        <begin position="680"/>
        <end position="704"/>
    </location>
</feature>
<feature type="domain" description="Nephrocystin 3-like N-terminal" evidence="3">
    <location>
        <begin position="201"/>
        <end position="383"/>
    </location>
</feature>
<dbReference type="Proteomes" id="UP000008698">
    <property type="component" value="Unassembled WGS sequence"/>
</dbReference>
<dbReference type="InterPro" id="IPR027417">
    <property type="entry name" value="P-loop_NTPase"/>
</dbReference>
<keyword evidence="5" id="KW-1185">Reference proteome</keyword>
<accession>C9SY00</accession>
<dbReference type="Pfam" id="PF24883">
    <property type="entry name" value="NPHP3_N"/>
    <property type="match status" value="1"/>
</dbReference>
<feature type="compositionally biased region" description="Acidic residues" evidence="2">
    <location>
        <begin position="680"/>
        <end position="692"/>
    </location>
</feature>
<dbReference type="RefSeq" id="XP_003000055.1">
    <property type="nucleotide sequence ID" value="XM_003000009.1"/>
</dbReference>
<dbReference type="SUPFAM" id="SSF52540">
    <property type="entry name" value="P-loop containing nucleoside triphosphate hydrolases"/>
    <property type="match status" value="1"/>
</dbReference>
<dbReference type="EMBL" id="DS985229">
    <property type="protein sequence ID" value="EEY23665.1"/>
    <property type="molecule type" value="Genomic_DNA"/>
</dbReference>
<evidence type="ECO:0000313" key="4">
    <source>
        <dbReference type="EMBL" id="EEY23665.1"/>
    </source>
</evidence>
<dbReference type="eggNOG" id="ENOG502SKUI">
    <property type="taxonomic scope" value="Eukaryota"/>
</dbReference>
<dbReference type="PANTHER" id="PTHR10039:SF16">
    <property type="entry name" value="GPI INOSITOL-DEACYLASE"/>
    <property type="match status" value="1"/>
</dbReference>
<dbReference type="PANTHER" id="PTHR10039">
    <property type="entry name" value="AMELOGENIN"/>
    <property type="match status" value="1"/>
</dbReference>
<evidence type="ECO:0000256" key="2">
    <source>
        <dbReference type="SAM" id="MobiDB-lite"/>
    </source>
</evidence>
<evidence type="ECO:0000313" key="5">
    <source>
        <dbReference type="Proteomes" id="UP000008698"/>
    </source>
</evidence>
<dbReference type="GeneID" id="9531962"/>
<keyword evidence="1" id="KW-0677">Repeat</keyword>
<proteinExistence type="predicted"/>
<dbReference type="HOGENOM" id="CLU_000288_34_20_1"/>
<dbReference type="AlphaFoldDB" id="C9SY00"/>
<dbReference type="Gene3D" id="3.40.50.300">
    <property type="entry name" value="P-loop containing nucleotide triphosphate hydrolases"/>
    <property type="match status" value="1"/>
</dbReference>